<dbReference type="GO" id="GO:0016887">
    <property type="term" value="F:ATP hydrolysis activity"/>
    <property type="evidence" value="ECO:0007669"/>
    <property type="project" value="InterPro"/>
</dbReference>
<dbReference type="EC" id="7.6.2.1" evidence="18"/>
<feature type="binding site" evidence="17">
    <location>
        <position position="757"/>
    </location>
    <ligand>
        <name>Mg(2+)</name>
        <dbReference type="ChEBI" id="CHEBI:18420"/>
    </ligand>
</feature>
<comment type="similarity">
    <text evidence="3 18">Belongs to the cation transport ATPase (P-type) (TC 3.A.3) family. Type IV subfamily.</text>
</comment>
<dbReference type="InterPro" id="IPR001757">
    <property type="entry name" value="P_typ_ATPase"/>
</dbReference>
<feature type="transmembrane region" description="Helical" evidence="18">
    <location>
        <begin position="98"/>
        <end position="115"/>
    </location>
</feature>
<feature type="binding site" evidence="16">
    <location>
        <position position="642"/>
    </location>
    <ligand>
        <name>ATP</name>
        <dbReference type="ChEBI" id="CHEBI:30616"/>
    </ligand>
</feature>
<dbReference type="InterPro" id="IPR032631">
    <property type="entry name" value="P-type_ATPase_N"/>
</dbReference>
<dbReference type="SUPFAM" id="SSF56784">
    <property type="entry name" value="HAD-like"/>
    <property type="match status" value="1"/>
</dbReference>
<reference evidence="22" key="1">
    <citation type="journal article" date="2013" name="Genetics">
        <title>The draft genome and transcriptome of Panagrellus redivivus are shaped by the harsh demands of a free-living lifestyle.</title>
        <authorList>
            <person name="Srinivasan J."/>
            <person name="Dillman A.R."/>
            <person name="Macchietto M.G."/>
            <person name="Heikkinen L."/>
            <person name="Lakso M."/>
            <person name="Fracchia K.M."/>
            <person name="Antoshechkin I."/>
            <person name="Mortazavi A."/>
            <person name="Wong G."/>
            <person name="Sternberg P.W."/>
        </authorList>
    </citation>
    <scope>NUCLEOTIDE SEQUENCE [LARGE SCALE GENOMIC DNA]</scope>
    <source>
        <strain evidence="22">MT8872</strain>
    </source>
</reference>
<organism evidence="22 23">
    <name type="scientific">Panagrellus redivivus</name>
    <name type="common">Microworm</name>
    <dbReference type="NCBI Taxonomy" id="6233"/>
    <lineage>
        <taxon>Eukaryota</taxon>
        <taxon>Metazoa</taxon>
        <taxon>Ecdysozoa</taxon>
        <taxon>Nematoda</taxon>
        <taxon>Chromadorea</taxon>
        <taxon>Rhabditida</taxon>
        <taxon>Tylenchina</taxon>
        <taxon>Panagrolaimomorpha</taxon>
        <taxon>Panagrolaimoidea</taxon>
        <taxon>Panagrolaimidae</taxon>
        <taxon>Panagrellus</taxon>
    </lineage>
</organism>
<evidence type="ECO:0000259" key="20">
    <source>
        <dbReference type="Pfam" id="PF16209"/>
    </source>
</evidence>
<dbReference type="GO" id="GO:0005524">
    <property type="term" value="F:ATP binding"/>
    <property type="evidence" value="ECO:0007669"/>
    <property type="project" value="UniProtKB-UniRule"/>
</dbReference>
<name>A0A7E4UWR8_PANRE</name>
<dbReference type="GO" id="GO:0006890">
    <property type="term" value="P:retrograde vesicle-mediated transport, Golgi to endoplasmic reticulum"/>
    <property type="evidence" value="ECO:0007669"/>
    <property type="project" value="TreeGrafter"/>
</dbReference>
<dbReference type="SUPFAM" id="SSF81653">
    <property type="entry name" value="Calcium ATPase, transduction domain A"/>
    <property type="match status" value="1"/>
</dbReference>
<evidence type="ECO:0000256" key="18">
    <source>
        <dbReference type="RuleBase" id="RU362033"/>
    </source>
</evidence>
<feature type="binding site" evidence="16">
    <location>
        <position position="643"/>
    </location>
    <ligand>
        <name>ATP</name>
        <dbReference type="ChEBI" id="CHEBI:30616"/>
    </ligand>
</feature>
<feature type="transmembrane region" description="Helical" evidence="18">
    <location>
        <begin position="814"/>
        <end position="837"/>
    </location>
</feature>
<feature type="transmembrane region" description="Helical" evidence="18">
    <location>
        <begin position="843"/>
        <end position="862"/>
    </location>
</feature>
<evidence type="ECO:0000256" key="14">
    <source>
        <dbReference type="ARBA" id="ARBA00034036"/>
    </source>
</evidence>
<evidence type="ECO:0000256" key="2">
    <source>
        <dbReference type="ARBA" id="ARBA00004127"/>
    </source>
</evidence>
<feature type="transmembrane region" description="Helical" evidence="18">
    <location>
        <begin position="892"/>
        <end position="911"/>
    </location>
</feature>
<dbReference type="GO" id="GO:0005768">
    <property type="term" value="C:endosome"/>
    <property type="evidence" value="ECO:0007669"/>
    <property type="project" value="TreeGrafter"/>
</dbReference>
<dbReference type="SFLD" id="SFLDF00027">
    <property type="entry name" value="p-type_atpase"/>
    <property type="match status" value="1"/>
</dbReference>
<dbReference type="Gene3D" id="2.70.150.10">
    <property type="entry name" value="Calcium-transporting ATPase, cytoplasmic transduction domain A"/>
    <property type="match status" value="1"/>
</dbReference>
<dbReference type="PANTHER" id="PTHR24092">
    <property type="entry name" value="PROBABLE PHOSPHOLIPID-TRANSPORTING ATPASE"/>
    <property type="match status" value="1"/>
</dbReference>
<keyword evidence="11 18" id="KW-1133">Transmembrane helix</keyword>
<dbReference type="AlphaFoldDB" id="A0A7E4UWR8"/>
<evidence type="ECO:0000256" key="7">
    <source>
        <dbReference type="ARBA" id="ARBA00022741"/>
    </source>
</evidence>
<keyword evidence="6 17" id="KW-0479">Metal-binding</keyword>
<dbReference type="Gene3D" id="3.40.50.1000">
    <property type="entry name" value="HAD superfamily/HAD-like"/>
    <property type="match status" value="1"/>
</dbReference>
<evidence type="ECO:0000256" key="9">
    <source>
        <dbReference type="ARBA" id="ARBA00022842"/>
    </source>
</evidence>
<dbReference type="SUPFAM" id="SSF81665">
    <property type="entry name" value="Calcium ATPase, transmembrane domain M"/>
    <property type="match status" value="1"/>
</dbReference>
<evidence type="ECO:0000256" key="17">
    <source>
        <dbReference type="PIRSR" id="PIRSR606539-3"/>
    </source>
</evidence>
<dbReference type="InterPro" id="IPR044492">
    <property type="entry name" value="P_typ_ATPase_HD_dom"/>
</dbReference>
<evidence type="ECO:0000256" key="6">
    <source>
        <dbReference type="ARBA" id="ARBA00022723"/>
    </source>
</evidence>
<feature type="binding site" evidence="16">
    <location>
        <position position="561"/>
    </location>
    <ligand>
        <name>ATP</name>
        <dbReference type="ChEBI" id="CHEBI:30616"/>
    </ligand>
</feature>
<feature type="binding site" evidence="16">
    <location>
        <position position="641"/>
    </location>
    <ligand>
        <name>ATP</name>
        <dbReference type="ChEBI" id="CHEBI:30616"/>
    </ligand>
</feature>
<sequence length="1014" mass="114489">MPGKEQYHLLDMDGDPRESWFKRYILRRNPTFSRTITVGEPFINETSPNYFRNQKYSILTFVPLVLFEQFKFFLNLFFLIIAVSQFCPALRIGDLFTYWGPLGFVLSITLIREAYEDFRRYLRDRIINNQKYKALSADGSYVVKSKNIRVGDVLLLQKDQRIPADVILLQTSDASGTCFVRTDQLDGETDWKLKHTITDVQRLPNDKSLFAAKCKVFVEKPHKDIYSFIGTLSITIDGKLREHPLSVENALWATTTLTAGSAVVLVVYTGKDTRSEQNSSTPHCKVGLLDLEINTLTKYLFIMLTCITLGSMGLKSFSGDWVRDVMRFALLYSYIIPISLRVNMEMAKLYYSYSIGHDANMPGTNVRNSSIPEELGRISYLLTDKTGTLTKNEMTFRKLHVGSTCLNQDAFQGLKTLVNDSSSASFVRGKNLQNRICQALEAITLCHNVTPTVEQGNRSYQAASPDEVALVEWAESVGVTLIDRNTTTMTIQFGSQNRRYRILDLFPFTAERKRMGIIVQNIATDEISFICKGADSVMAEMVQYNDWLEESSANMAREGLRTLVVAQKLLTKEEYSIFEQIHNKARLSTNNRLSLVDEAIASLEHNLKLLCVTGVEDQLQDEVRTSIESLIQGGINICMLTGDKLETAVCIAKSCGLFKKHSYVMVMDNVASKKEVNAEVSALSEKVKLNNCVMVATGNAMEQCLKYEEEQMASIFMKCQTVVCCRCSPEQKASIVELIQKYKPVARVAAIGDGGNDVAMIQAAHVGIGIEAKEGKQASLAADFSISEFRYLLPLLMIHGRYSYKQSCALAQFVMYRGIILTILQVLYCNLLYFVTLPVFDNFLMMAYTSIYTPLAVFALVLDRDVTPHSALIYSDLYKELIKGRYLTLKTFLIWSLISVYQAGALFYGALYLCNFVASHFATTAFSGLILTELAMVMLLFHRSHILLYIAELQCVLSLVASLFALPHIFDRDYAMTWQFWVYSLAITAACVLPFVAIRFLRNRYAPPSTFKVK</sequence>
<proteinExistence type="inferred from homology"/>
<dbReference type="InterPro" id="IPR023214">
    <property type="entry name" value="HAD_sf"/>
</dbReference>
<dbReference type="Gene3D" id="3.40.1110.10">
    <property type="entry name" value="Calcium-transporting ATPase, cytoplasmic domain N"/>
    <property type="match status" value="1"/>
</dbReference>
<feature type="active site" description="4-aspartylphosphate intermediate" evidence="15">
    <location>
        <position position="384"/>
    </location>
</feature>
<dbReference type="PRINTS" id="PR00119">
    <property type="entry name" value="CATATPASE"/>
</dbReference>
<evidence type="ECO:0000259" key="19">
    <source>
        <dbReference type="Pfam" id="PF00122"/>
    </source>
</evidence>
<dbReference type="PROSITE" id="PS00154">
    <property type="entry name" value="ATPASE_E1_E2"/>
    <property type="match status" value="1"/>
</dbReference>
<evidence type="ECO:0000256" key="12">
    <source>
        <dbReference type="ARBA" id="ARBA00023055"/>
    </source>
</evidence>
<feature type="binding site" evidence="16">
    <location>
        <position position="386"/>
    </location>
    <ligand>
        <name>ATP</name>
        <dbReference type="ChEBI" id="CHEBI:30616"/>
    </ligand>
</feature>
<feature type="domain" description="P-type ATPase C-terminal" evidence="21">
    <location>
        <begin position="780"/>
        <end position="1007"/>
    </location>
</feature>
<keyword evidence="7 16" id="KW-0547">Nucleotide-binding</keyword>
<evidence type="ECO:0000256" key="13">
    <source>
        <dbReference type="ARBA" id="ARBA00023136"/>
    </source>
</evidence>
<dbReference type="GO" id="GO:0005802">
    <property type="term" value="C:trans-Golgi network"/>
    <property type="evidence" value="ECO:0007669"/>
    <property type="project" value="TreeGrafter"/>
</dbReference>
<feature type="transmembrane region" description="Helical" evidence="18">
    <location>
        <begin position="917"/>
        <end position="939"/>
    </location>
</feature>
<feature type="binding site" evidence="16">
    <location>
        <position position="532"/>
    </location>
    <ligand>
        <name>ATP</name>
        <dbReference type="ChEBI" id="CHEBI:30616"/>
    </ligand>
</feature>
<dbReference type="SUPFAM" id="SSF81660">
    <property type="entry name" value="Metal cation-transporting ATPase, ATP-binding domain N"/>
    <property type="match status" value="1"/>
</dbReference>
<feature type="domain" description="P-type ATPase A" evidence="19">
    <location>
        <begin position="135"/>
        <end position="276"/>
    </location>
</feature>
<keyword evidence="4" id="KW-0813">Transport</keyword>
<feature type="transmembrane region" description="Helical" evidence="18">
    <location>
        <begin position="946"/>
        <end position="966"/>
    </location>
</feature>
<evidence type="ECO:0000256" key="5">
    <source>
        <dbReference type="ARBA" id="ARBA00022692"/>
    </source>
</evidence>
<dbReference type="SFLD" id="SFLDG00002">
    <property type="entry name" value="C1.7:_P-type_atpase_like"/>
    <property type="match status" value="1"/>
</dbReference>
<dbReference type="Pfam" id="PF16212">
    <property type="entry name" value="PhoLip_ATPase_C"/>
    <property type="match status" value="1"/>
</dbReference>
<dbReference type="WBParaSite" id="Pan_g13756.t1">
    <property type="protein sequence ID" value="Pan_g13756.t1"/>
    <property type="gene ID" value="Pan_g13756"/>
</dbReference>
<feature type="transmembrane region" description="Helical" evidence="18">
    <location>
        <begin position="978"/>
        <end position="1001"/>
    </location>
</feature>
<keyword evidence="5 18" id="KW-0812">Transmembrane</keyword>
<feature type="binding site" evidence="17">
    <location>
        <position position="384"/>
    </location>
    <ligand>
        <name>Mg(2+)</name>
        <dbReference type="ChEBI" id="CHEBI:18420"/>
    </ligand>
</feature>
<feature type="binding site" evidence="16">
    <location>
        <position position="508"/>
    </location>
    <ligand>
        <name>ATP</name>
        <dbReference type="ChEBI" id="CHEBI:30616"/>
    </ligand>
</feature>
<dbReference type="GO" id="GO:0005886">
    <property type="term" value="C:plasma membrane"/>
    <property type="evidence" value="ECO:0007669"/>
    <property type="project" value="TreeGrafter"/>
</dbReference>
<dbReference type="InterPro" id="IPR023298">
    <property type="entry name" value="ATPase_P-typ_TM_dom_sf"/>
</dbReference>
<feature type="binding site" evidence="16">
    <location>
        <position position="385"/>
    </location>
    <ligand>
        <name>ATP</name>
        <dbReference type="ChEBI" id="CHEBI:30616"/>
    </ligand>
</feature>
<dbReference type="PANTHER" id="PTHR24092:SF5">
    <property type="entry name" value="PHOSPHOLIPID-TRANSPORTING ATPASE"/>
    <property type="match status" value="1"/>
</dbReference>
<keyword evidence="10 18" id="KW-1278">Translocase</keyword>
<dbReference type="GO" id="GO:0006897">
    <property type="term" value="P:endocytosis"/>
    <property type="evidence" value="ECO:0007669"/>
    <property type="project" value="TreeGrafter"/>
</dbReference>
<dbReference type="InterPro" id="IPR018303">
    <property type="entry name" value="ATPase_P-typ_P_site"/>
</dbReference>
<dbReference type="Pfam" id="PF13246">
    <property type="entry name" value="Cation_ATPase"/>
    <property type="match status" value="1"/>
</dbReference>
<dbReference type="FunFam" id="3.40.50.1000:FF:000009">
    <property type="entry name" value="Phospholipid-transporting ATPase"/>
    <property type="match status" value="1"/>
</dbReference>
<protein>
    <recommendedName>
        <fullName evidence="18">Phospholipid-transporting ATPase</fullName>
        <ecNumber evidence="18">7.6.2.1</ecNumber>
    </recommendedName>
</protein>
<dbReference type="InterPro" id="IPR023299">
    <property type="entry name" value="ATPase_P-typ_cyto_dom_N"/>
</dbReference>
<accession>A0A7E4UWR8</accession>
<evidence type="ECO:0000256" key="15">
    <source>
        <dbReference type="PIRSR" id="PIRSR606539-1"/>
    </source>
</evidence>
<dbReference type="Pfam" id="PF00122">
    <property type="entry name" value="E1-E2_ATPase"/>
    <property type="match status" value="1"/>
</dbReference>
<keyword evidence="9 17" id="KW-0460">Magnesium</keyword>
<keyword evidence="8 16" id="KW-0067">ATP-binding</keyword>
<evidence type="ECO:0000256" key="10">
    <source>
        <dbReference type="ARBA" id="ARBA00022967"/>
    </source>
</evidence>
<keyword evidence="12" id="KW-0445">Lipid transport</keyword>
<evidence type="ECO:0000259" key="21">
    <source>
        <dbReference type="Pfam" id="PF16212"/>
    </source>
</evidence>
<feature type="domain" description="P-type ATPase N-terminal" evidence="20">
    <location>
        <begin position="48"/>
        <end position="98"/>
    </location>
</feature>
<dbReference type="SFLD" id="SFLDS00003">
    <property type="entry name" value="Haloacid_Dehalogenase"/>
    <property type="match status" value="1"/>
</dbReference>
<feature type="binding site" evidence="16">
    <location>
        <position position="384"/>
    </location>
    <ligand>
        <name>ATP</name>
        <dbReference type="ChEBI" id="CHEBI:30616"/>
    </ligand>
</feature>
<dbReference type="GO" id="GO:0140326">
    <property type="term" value="F:ATPase-coupled intramembrane lipid transporter activity"/>
    <property type="evidence" value="ECO:0007669"/>
    <property type="project" value="UniProtKB-EC"/>
</dbReference>
<dbReference type="InterPro" id="IPR036412">
    <property type="entry name" value="HAD-like_sf"/>
</dbReference>
<dbReference type="NCBIfam" id="TIGR01652">
    <property type="entry name" value="ATPase-Plipid"/>
    <property type="match status" value="1"/>
</dbReference>
<dbReference type="InterPro" id="IPR008250">
    <property type="entry name" value="ATPase_P-typ_transduc_dom_A_sf"/>
</dbReference>
<comment type="catalytic activity">
    <reaction evidence="14 18">
        <text>ATP + H2O + phospholipidSide 1 = ADP + phosphate + phospholipidSide 2.</text>
        <dbReference type="EC" id="7.6.2.1"/>
    </reaction>
</comment>
<dbReference type="Proteomes" id="UP000492821">
    <property type="component" value="Unassembled WGS sequence"/>
</dbReference>
<comment type="subcellular location">
    <subcellularLocation>
        <location evidence="2">Endomembrane system</location>
        <topology evidence="2">Multi-pass membrane protein</topology>
    </subcellularLocation>
    <subcellularLocation>
        <location evidence="18">Membrane</location>
        <topology evidence="18">Multi-pass membrane protein</topology>
    </subcellularLocation>
</comment>
<feature type="binding site" evidence="17">
    <location>
        <position position="386"/>
    </location>
    <ligand>
        <name>Mg(2+)</name>
        <dbReference type="ChEBI" id="CHEBI:18420"/>
    </ligand>
</feature>
<evidence type="ECO:0000256" key="11">
    <source>
        <dbReference type="ARBA" id="ARBA00022989"/>
    </source>
</evidence>
<feature type="binding site" evidence="16">
    <location>
        <position position="757"/>
    </location>
    <ligand>
        <name>ATP</name>
        <dbReference type="ChEBI" id="CHEBI:30616"/>
    </ligand>
</feature>
<feature type="binding site" evidence="16">
    <location>
        <position position="467"/>
    </location>
    <ligand>
        <name>ATP</name>
        <dbReference type="ChEBI" id="CHEBI:30616"/>
    </ligand>
</feature>
<feature type="binding site" evidence="16">
    <location>
        <position position="732"/>
    </location>
    <ligand>
        <name>ATP</name>
        <dbReference type="ChEBI" id="CHEBI:30616"/>
    </ligand>
</feature>
<evidence type="ECO:0000256" key="8">
    <source>
        <dbReference type="ARBA" id="ARBA00022840"/>
    </source>
</evidence>
<keyword evidence="22" id="KW-1185">Reference proteome</keyword>
<evidence type="ECO:0000313" key="22">
    <source>
        <dbReference type="Proteomes" id="UP000492821"/>
    </source>
</evidence>
<dbReference type="NCBIfam" id="TIGR01494">
    <property type="entry name" value="ATPase_P-type"/>
    <property type="match status" value="2"/>
</dbReference>
<feature type="binding site" evidence="16">
    <location>
        <position position="756"/>
    </location>
    <ligand>
        <name>ATP</name>
        <dbReference type="ChEBI" id="CHEBI:30616"/>
    </ligand>
</feature>
<keyword evidence="13 18" id="KW-0472">Membrane</keyword>
<feature type="binding site" evidence="17">
    <location>
        <position position="753"/>
    </location>
    <ligand>
        <name>Mg(2+)</name>
        <dbReference type="ChEBI" id="CHEBI:18420"/>
    </ligand>
</feature>
<dbReference type="InterPro" id="IPR006539">
    <property type="entry name" value="P-type_ATPase_IV"/>
</dbReference>
<dbReference type="InterPro" id="IPR059000">
    <property type="entry name" value="ATPase_P-type_domA"/>
</dbReference>
<evidence type="ECO:0000256" key="16">
    <source>
        <dbReference type="PIRSR" id="PIRSR606539-2"/>
    </source>
</evidence>
<comment type="cofactor">
    <cofactor evidence="1 17">
        <name>Mg(2+)</name>
        <dbReference type="ChEBI" id="CHEBI:18420"/>
    </cofactor>
</comment>
<reference evidence="23" key="2">
    <citation type="submission" date="2020-10" db="UniProtKB">
        <authorList>
            <consortium name="WormBaseParasite"/>
        </authorList>
    </citation>
    <scope>IDENTIFICATION</scope>
</reference>
<evidence type="ECO:0000256" key="1">
    <source>
        <dbReference type="ARBA" id="ARBA00001946"/>
    </source>
</evidence>
<evidence type="ECO:0000313" key="23">
    <source>
        <dbReference type="WBParaSite" id="Pan_g13756.t1"/>
    </source>
</evidence>
<dbReference type="Pfam" id="PF16209">
    <property type="entry name" value="PhoLip_ATPase_N"/>
    <property type="match status" value="1"/>
</dbReference>
<evidence type="ECO:0000256" key="3">
    <source>
        <dbReference type="ARBA" id="ARBA00008109"/>
    </source>
</evidence>
<dbReference type="GO" id="GO:0045332">
    <property type="term" value="P:phospholipid translocation"/>
    <property type="evidence" value="ECO:0007669"/>
    <property type="project" value="TreeGrafter"/>
</dbReference>
<evidence type="ECO:0000256" key="4">
    <source>
        <dbReference type="ARBA" id="ARBA00022448"/>
    </source>
</evidence>
<dbReference type="InterPro" id="IPR032630">
    <property type="entry name" value="P_typ_ATPase_c"/>
</dbReference>
<dbReference type="GO" id="GO:0000287">
    <property type="term" value="F:magnesium ion binding"/>
    <property type="evidence" value="ECO:0007669"/>
    <property type="project" value="UniProtKB-UniRule"/>
</dbReference>
<feature type="binding site" evidence="16">
    <location>
        <position position="726"/>
    </location>
    <ligand>
        <name>ATP</name>
        <dbReference type="ChEBI" id="CHEBI:30616"/>
    </ligand>
</feature>